<comment type="caution">
    <text evidence="4">The sequence shown here is derived from an EMBL/GenBank/DDBJ whole genome shotgun (WGS) entry which is preliminary data.</text>
</comment>
<keyword evidence="5" id="KW-1185">Reference proteome</keyword>
<name>A0ABR9AJS8_9BACT</name>
<dbReference type="InterPro" id="IPR026956">
    <property type="entry name" value="D-ser_dehydrat-like_dom"/>
</dbReference>
<evidence type="ECO:0000313" key="4">
    <source>
        <dbReference type="EMBL" id="MBD8487864.1"/>
    </source>
</evidence>
<dbReference type="Proteomes" id="UP000647133">
    <property type="component" value="Unassembled WGS sequence"/>
</dbReference>
<evidence type="ECO:0000256" key="1">
    <source>
        <dbReference type="ARBA" id="ARBA00005323"/>
    </source>
</evidence>
<gene>
    <name evidence="4" type="ORF">IFO69_03785</name>
</gene>
<proteinExistence type="inferred from homology"/>
<evidence type="ECO:0000313" key="5">
    <source>
        <dbReference type="Proteomes" id="UP000647133"/>
    </source>
</evidence>
<evidence type="ECO:0000259" key="3">
    <source>
        <dbReference type="SMART" id="SM01119"/>
    </source>
</evidence>
<feature type="domain" description="D-serine dehydratase-like" evidence="3">
    <location>
        <begin position="264"/>
        <end position="353"/>
    </location>
</feature>
<dbReference type="Gene3D" id="3.20.20.10">
    <property type="entry name" value="Alanine racemase"/>
    <property type="match status" value="1"/>
</dbReference>
<protein>
    <submittedName>
        <fullName evidence="4">D-TA family PLP-dependent enzyme</fullName>
    </submittedName>
</protein>
<dbReference type="EMBL" id="JACYTQ010000001">
    <property type="protein sequence ID" value="MBD8487864.1"/>
    <property type="molecule type" value="Genomic_DNA"/>
</dbReference>
<dbReference type="SMART" id="SM01119">
    <property type="entry name" value="D-ser_dehydrat"/>
    <property type="match status" value="1"/>
</dbReference>
<dbReference type="Pfam" id="PF01168">
    <property type="entry name" value="Ala_racemase_N"/>
    <property type="match status" value="1"/>
</dbReference>
<reference evidence="4 5" key="1">
    <citation type="submission" date="2020-09" db="EMBL/GenBank/DDBJ databases">
        <title>Echinicola sp. CAU 1574 isolated from sand of Sido Beach.</title>
        <authorList>
            <person name="Kim W."/>
        </authorList>
    </citation>
    <scope>NUCLEOTIDE SEQUENCE [LARGE SCALE GENOMIC DNA]</scope>
    <source>
        <strain evidence="4 5">CAU 1574</strain>
    </source>
</reference>
<organism evidence="4 5">
    <name type="scientific">Echinicola arenosa</name>
    <dbReference type="NCBI Taxonomy" id="2774144"/>
    <lineage>
        <taxon>Bacteria</taxon>
        <taxon>Pseudomonadati</taxon>
        <taxon>Bacteroidota</taxon>
        <taxon>Cytophagia</taxon>
        <taxon>Cytophagales</taxon>
        <taxon>Cyclobacteriaceae</taxon>
        <taxon>Echinicola</taxon>
    </lineage>
</organism>
<dbReference type="InterPro" id="IPR042208">
    <property type="entry name" value="D-ser_dehydrat-like_sf"/>
</dbReference>
<comment type="similarity">
    <text evidence="1">Belongs to the DSD1 family.</text>
</comment>
<keyword evidence="2" id="KW-0456">Lyase</keyword>
<sequence>MLEDSQDWYTVKGIETIDSPALLVYPKRVRNNIKQLKSMVSDPERLQPHVKTFKCREVVDMLMEDGISKFKCATIAEAEMLAMAGASEVLIAYPMVGPKVNRMIKLVLAYQDTQFSCLVDCPEQAQHLSDHTYQADVYLRIYVDLNVGTNRTGIAPDGGAMDLYDFCKTTSHLITMGLHIYDGHIRQLDLEKRKEKCDQAFEPVNRLIRTIKEKYGKDFNVIAGGTPTFPVHKDREGVICSPGTFAYWDKGYHDALPEQQFEYAAVLLCRVISRPAPNLICLDLGYKSIASEGTLESRTWFLEHPKWKILSHHEEHMVVDIGEDYLVVGQVVYAIPNHICPTVAMYDKVLTVMEGRLTGCWKTLSRKRKINI</sequence>
<dbReference type="SUPFAM" id="SSF51419">
    <property type="entry name" value="PLP-binding barrel"/>
    <property type="match status" value="1"/>
</dbReference>
<dbReference type="Gene3D" id="2.40.37.20">
    <property type="entry name" value="D-serine dehydratase-like domain"/>
    <property type="match status" value="1"/>
</dbReference>
<dbReference type="InterPro" id="IPR051466">
    <property type="entry name" value="D-amino_acid_metab_enzyme"/>
</dbReference>
<dbReference type="InterPro" id="IPR029066">
    <property type="entry name" value="PLP-binding_barrel"/>
</dbReference>
<dbReference type="CDD" id="cd06821">
    <property type="entry name" value="PLPDE_III_D-TA"/>
    <property type="match status" value="1"/>
</dbReference>
<accession>A0ABR9AJS8</accession>
<dbReference type="PANTHER" id="PTHR28004:SF2">
    <property type="entry name" value="D-SERINE DEHYDRATASE"/>
    <property type="match status" value="1"/>
</dbReference>
<evidence type="ECO:0000256" key="2">
    <source>
        <dbReference type="ARBA" id="ARBA00023239"/>
    </source>
</evidence>
<dbReference type="PANTHER" id="PTHR28004">
    <property type="entry name" value="ZGC:162816-RELATED"/>
    <property type="match status" value="1"/>
</dbReference>
<dbReference type="InterPro" id="IPR001608">
    <property type="entry name" value="Ala_racemase_N"/>
</dbReference>
<dbReference type="Pfam" id="PF14031">
    <property type="entry name" value="D-ser_dehydrat"/>
    <property type="match status" value="1"/>
</dbReference>